<organism evidence="2 3">
    <name type="scientific">Orbilia brochopaga</name>
    <dbReference type="NCBI Taxonomy" id="3140254"/>
    <lineage>
        <taxon>Eukaryota</taxon>
        <taxon>Fungi</taxon>
        <taxon>Dikarya</taxon>
        <taxon>Ascomycota</taxon>
        <taxon>Pezizomycotina</taxon>
        <taxon>Orbiliomycetes</taxon>
        <taxon>Orbiliales</taxon>
        <taxon>Orbiliaceae</taxon>
        <taxon>Orbilia</taxon>
    </lineage>
</organism>
<feature type="compositionally biased region" description="Low complexity" evidence="1">
    <location>
        <begin position="81"/>
        <end position="96"/>
    </location>
</feature>
<dbReference type="EMBL" id="JAVHNQ010000005">
    <property type="protein sequence ID" value="KAK6347070.1"/>
    <property type="molecule type" value="Genomic_DNA"/>
</dbReference>
<feature type="region of interest" description="Disordered" evidence="1">
    <location>
        <begin position="44"/>
        <end position="240"/>
    </location>
</feature>
<feature type="compositionally biased region" description="Basic and acidic residues" evidence="1">
    <location>
        <begin position="200"/>
        <end position="209"/>
    </location>
</feature>
<accession>A0AAV9UTJ9</accession>
<name>A0AAV9UTJ9_9PEZI</name>
<feature type="compositionally biased region" description="Basic and acidic residues" evidence="1">
    <location>
        <begin position="128"/>
        <end position="172"/>
    </location>
</feature>
<sequence length="311" mass="36528">MQQNQRSDHSASLHDEGQADEGQAASPPILTLLPIHKLSVETTAQMELSDVQPGPSSPSRHHRSRRRRRNSRSRARSQLGKQKQADAQMQDQAPQQHEYTQSRPASPAIFAQDPHPQPTAQKPWSAGKQRDRQNQLDFRQRQLHQREHQQLARERQLKQREQQWKQQQERRQQPPQQRSQRLQELKEQQQQRRQQLQQQDQKDEQHRQQFEQWLQQTQKQEQGSKRILQNPGTGEPTPLCEVSDTVRKFLAQDVSTDSWNSIVSTNEASPDAADVRWERHHADIRAIIAEASRQSDKVLERMEEEDWICDI</sequence>
<comment type="caution">
    <text evidence="2">The sequence shown here is derived from an EMBL/GenBank/DDBJ whole genome shotgun (WGS) entry which is preliminary data.</text>
</comment>
<feature type="compositionally biased region" description="Basic and acidic residues" evidence="1">
    <location>
        <begin position="1"/>
        <end position="17"/>
    </location>
</feature>
<evidence type="ECO:0000256" key="1">
    <source>
        <dbReference type="SAM" id="MobiDB-lite"/>
    </source>
</evidence>
<evidence type="ECO:0000313" key="3">
    <source>
        <dbReference type="Proteomes" id="UP001375240"/>
    </source>
</evidence>
<keyword evidence="3" id="KW-1185">Reference proteome</keyword>
<gene>
    <name evidence="2" type="ORF">TWF696_007150</name>
</gene>
<dbReference type="AlphaFoldDB" id="A0AAV9UTJ9"/>
<evidence type="ECO:0000313" key="2">
    <source>
        <dbReference type="EMBL" id="KAK6347070.1"/>
    </source>
</evidence>
<reference evidence="2 3" key="1">
    <citation type="submission" date="2019-10" db="EMBL/GenBank/DDBJ databases">
        <authorList>
            <person name="Palmer J.M."/>
        </authorList>
    </citation>
    <scope>NUCLEOTIDE SEQUENCE [LARGE SCALE GENOMIC DNA]</scope>
    <source>
        <strain evidence="2 3">TWF696</strain>
    </source>
</reference>
<proteinExistence type="predicted"/>
<dbReference type="Proteomes" id="UP001375240">
    <property type="component" value="Unassembled WGS sequence"/>
</dbReference>
<feature type="region of interest" description="Disordered" evidence="1">
    <location>
        <begin position="1"/>
        <end position="30"/>
    </location>
</feature>
<protein>
    <submittedName>
        <fullName evidence="2">Uncharacterized protein</fullName>
    </submittedName>
</protein>
<feature type="compositionally biased region" description="Low complexity" evidence="1">
    <location>
        <begin position="210"/>
        <end position="221"/>
    </location>
</feature>
<feature type="compositionally biased region" description="Basic residues" evidence="1">
    <location>
        <begin position="59"/>
        <end position="75"/>
    </location>
</feature>
<feature type="compositionally biased region" description="Basic and acidic residues" evidence="1">
    <location>
        <begin position="181"/>
        <end position="190"/>
    </location>
</feature>